<evidence type="ECO:0000256" key="1">
    <source>
        <dbReference type="SAM" id="MobiDB-lite"/>
    </source>
</evidence>
<dbReference type="Proteomes" id="UP000078512">
    <property type="component" value="Unassembled WGS sequence"/>
</dbReference>
<sequence length="231" mass="25831">MPKYKPTNPGTSSYIRSLLLSDITPIGNSTGAPSSSDVEDVQNLRYYALLAQARAGTSQESQPSQLAGSHKHRGKGFTLRYRMELVEIYRYLRQTKDVKVTSSNFHTFVKADIPRGSIKQWDKDYDKIKYDVLHGRGDKCTLSHDQVTPRERSSSVESHDPTSFKAASEGEVLETKVRERSSSIEPDDLNSFKALDGVTTKVENLLASDDPKTRQAARVIIRSLVPSKNKI</sequence>
<dbReference type="EMBL" id="KV442026">
    <property type="protein sequence ID" value="OAQ32125.1"/>
    <property type="molecule type" value="Genomic_DNA"/>
</dbReference>
<feature type="compositionally biased region" description="Basic and acidic residues" evidence="1">
    <location>
        <begin position="142"/>
        <end position="162"/>
    </location>
</feature>
<protein>
    <submittedName>
        <fullName evidence="2">Uncharacterized protein</fullName>
    </submittedName>
</protein>
<accession>A0A197K3S0</accession>
<evidence type="ECO:0000313" key="3">
    <source>
        <dbReference type="Proteomes" id="UP000078512"/>
    </source>
</evidence>
<organism evidence="2 3">
    <name type="scientific">Linnemannia elongata AG-77</name>
    <dbReference type="NCBI Taxonomy" id="1314771"/>
    <lineage>
        <taxon>Eukaryota</taxon>
        <taxon>Fungi</taxon>
        <taxon>Fungi incertae sedis</taxon>
        <taxon>Mucoromycota</taxon>
        <taxon>Mortierellomycotina</taxon>
        <taxon>Mortierellomycetes</taxon>
        <taxon>Mortierellales</taxon>
        <taxon>Mortierellaceae</taxon>
        <taxon>Linnemannia</taxon>
    </lineage>
</organism>
<feature type="region of interest" description="Disordered" evidence="1">
    <location>
        <begin position="142"/>
        <end position="172"/>
    </location>
</feature>
<proteinExistence type="predicted"/>
<reference evidence="2 3" key="1">
    <citation type="submission" date="2016-05" db="EMBL/GenBank/DDBJ databases">
        <title>Genome sequencing reveals origins of a unique bacterial endosymbiosis in the earliest lineages of terrestrial Fungi.</title>
        <authorList>
            <consortium name="DOE Joint Genome Institute"/>
            <person name="Uehling J."/>
            <person name="Gryganskyi A."/>
            <person name="Hameed K."/>
            <person name="Tschaplinski T."/>
            <person name="Misztal P."/>
            <person name="Wu S."/>
            <person name="Desiro A."/>
            <person name="Vande Pol N."/>
            <person name="Du Z.-Y."/>
            <person name="Zienkiewicz A."/>
            <person name="Zienkiewicz K."/>
            <person name="Morin E."/>
            <person name="Tisserant E."/>
            <person name="Splivallo R."/>
            <person name="Hainaut M."/>
            <person name="Henrissat B."/>
            <person name="Ohm R."/>
            <person name="Kuo A."/>
            <person name="Yan J."/>
            <person name="Lipzen A."/>
            <person name="Nolan M."/>
            <person name="Labutti K."/>
            <person name="Barry K."/>
            <person name="Goldstein A."/>
            <person name="Labbe J."/>
            <person name="Schadt C."/>
            <person name="Tuskan G."/>
            <person name="Grigoriev I."/>
            <person name="Martin F."/>
            <person name="Vilgalys R."/>
            <person name="Bonito G."/>
        </authorList>
    </citation>
    <scope>NUCLEOTIDE SEQUENCE [LARGE SCALE GENOMIC DNA]</scope>
    <source>
        <strain evidence="2 3">AG-77</strain>
    </source>
</reference>
<dbReference type="AlphaFoldDB" id="A0A197K3S0"/>
<gene>
    <name evidence="2" type="ORF">K457DRAFT_135455</name>
</gene>
<name>A0A197K3S0_9FUNG</name>
<evidence type="ECO:0000313" key="2">
    <source>
        <dbReference type="EMBL" id="OAQ32125.1"/>
    </source>
</evidence>
<dbReference type="OrthoDB" id="2428785at2759"/>
<keyword evidence="3" id="KW-1185">Reference proteome</keyword>